<feature type="region of interest" description="Disordered" evidence="1">
    <location>
        <begin position="24"/>
        <end position="61"/>
    </location>
</feature>
<reference evidence="3" key="2">
    <citation type="journal article" date="2008" name="Nucleic Acids Res.">
        <title>The rice annotation project database (RAP-DB): 2008 update.</title>
        <authorList>
            <consortium name="The rice annotation project (RAP)"/>
        </authorList>
    </citation>
    <scope>GENOME REANNOTATION</scope>
    <source>
        <strain evidence="3">cv. Nipponbare</strain>
    </source>
</reference>
<organism evidence="2 3">
    <name type="scientific">Oryza sativa subsp. japonica</name>
    <name type="common">Rice</name>
    <dbReference type="NCBI Taxonomy" id="39947"/>
    <lineage>
        <taxon>Eukaryota</taxon>
        <taxon>Viridiplantae</taxon>
        <taxon>Streptophyta</taxon>
        <taxon>Embryophyta</taxon>
        <taxon>Tracheophyta</taxon>
        <taxon>Spermatophyta</taxon>
        <taxon>Magnoliopsida</taxon>
        <taxon>Liliopsida</taxon>
        <taxon>Poales</taxon>
        <taxon>Poaceae</taxon>
        <taxon>BOP clade</taxon>
        <taxon>Oryzoideae</taxon>
        <taxon>Oryzeae</taxon>
        <taxon>Oryzinae</taxon>
        <taxon>Oryza</taxon>
        <taxon>Oryza sativa</taxon>
    </lineage>
</organism>
<name>Q6EPK3_ORYSJ</name>
<reference evidence="3" key="1">
    <citation type="journal article" date="2005" name="Nature">
        <title>The map-based sequence of the rice genome.</title>
        <authorList>
            <consortium name="International rice genome sequencing project (IRGSP)"/>
            <person name="Matsumoto T."/>
            <person name="Wu J."/>
            <person name="Kanamori H."/>
            <person name="Katayose Y."/>
            <person name="Fujisawa M."/>
            <person name="Namiki N."/>
            <person name="Mizuno H."/>
            <person name="Yamamoto K."/>
            <person name="Antonio B.A."/>
            <person name="Baba T."/>
            <person name="Sakata K."/>
            <person name="Nagamura Y."/>
            <person name="Aoki H."/>
            <person name="Arikawa K."/>
            <person name="Arita K."/>
            <person name="Bito T."/>
            <person name="Chiden Y."/>
            <person name="Fujitsuka N."/>
            <person name="Fukunaka R."/>
            <person name="Hamada M."/>
            <person name="Harada C."/>
            <person name="Hayashi A."/>
            <person name="Hijishita S."/>
            <person name="Honda M."/>
            <person name="Hosokawa S."/>
            <person name="Ichikawa Y."/>
            <person name="Idonuma A."/>
            <person name="Iijima M."/>
            <person name="Ikeda M."/>
            <person name="Ikeno M."/>
            <person name="Ito K."/>
            <person name="Ito S."/>
            <person name="Ito T."/>
            <person name="Ito Y."/>
            <person name="Ito Y."/>
            <person name="Iwabuchi A."/>
            <person name="Kamiya K."/>
            <person name="Karasawa W."/>
            <person name="Kurita K."/>
            <person name="Katagiri S."/>
            <person name="Kikuta A."/>
            <person name="Kobayashi H."/>
            <person name="Kobayashi N."/>
            <person name="Machita K."/>
            <person name="Maehara T."/>
            <person name="Masukawa M."/>
            <person name="Mizubayashi T."/>
            <person name="Mukai Y."/>
            <person name="Nagasaki H."/>
            <person name="Nagata Y."/>
            <person name="Naito S."/>
            <person name="Nakashima M."/>
            <person name="Nakama Y."/>
            <person name="Nakamichi Y."/>
            <person name="Nakamura M."/>
            <person name="Meguro A."/>
            <person name="Negishi M."/>
            <person name="Ohta I."/>
            <person name="Ohta T."/>
            <person name="Okamoto M."/>
            <person name="Ono N."/>
            <person name="Saji S."/>
            <person name="Sakaguchi M."/>
            <person name="Sakai K."/>
            <person name="Shibata M."/>
            <person name="Shimokawa T."/>
            <person name="Song J."/>
            <person name="Takazaki Y."/>
            <person name="Terasawa K."/>
            <person name="Tsugane M."/>
            <person name="Tsuji K."/>
            <person name="Ueda S."/>
            <person name="Waki K."/>
            <person name="Yamagata H."/>
            <person name="Yamamoto M."/>
            <person name="Yamamoto S."/>
            <person name="Yamane H."/>
            <person name="Yoshiki S."/>
            <person name="Yoshihara R."/>
            <person name="Yukawa K."/>
            <person name="Zhong H."/>
            <person name="Yano M."/>
            <person name="Yuan Q."/>
            <person name="Ouyang S."/>
            <person name="Liu J."/>
            <person name="Jones K.M."/>
            <person name="Gansberger K."/>
            <person name="Moffat K."/>
            <person name="Hill J."/>
            <person name="Bera J."/>
            <person name="Fadrosh D."/>
            <person name="Jin S."/>
            <person name="Johri S."/>
            <person name="Kim M."/>
            <person name="Overton L."/>
            <person name="Reardon M."/>
            <person name="Tsitrin T."/>
            <person name="Vuong H."/>
            <person name="Weaver B."/>
            <person name="Ciecko A."/>
            <person name="Tallon L."/>
            <person name="Jackson J."/>
            <person name="Pai G."/>
            <person name="Aken S.V."/>
            <person name="Utterback T."/>
            <person name="Reidmuller S."/>
            <person name="Feldblyum T."/>
            <person name="Hsiao J."/>
            <person name="Zismann V."/>
            <person name="Iobst S."/>
            <person name="de Vazeille A.R."/>
            <person name="Buell C.R."/>
            <person name="Ying K."/>
            <person name="Li Y."/>
            <person name="Lu T."/>
            <person name="Huang Y."/>
            <person name="Zhao Q."/>
            <person name="Feng Q."/>
            <person name="Zhang L."/>
            <person name="Zhu J."/>
            <person name="Weng Q."/>
            <person name="Mu J."/>
            <person name="Lu Y."/>
            <person name="Fan D."/>
            <person name="Liu Y."/>
            <person name="Guan J."/>
            <person name="Zhang Y."/>
            <person name="Yu S."/>
            <person name="Liu X."/>
            <person name="Zhang Y."/>
            <person name="Hong G."/>
            <person name="Han B."/>
            <person name="Choisne N."/>
            <person name="Demange N."/>
            <person name="Orjeda G."/>
            <person name="Samain S."/>
            <person name="Cattolico L."/>
            <person name="Pelletier E."/>
            <person name="Couloux A."/>
            <person name="Segurens B."/>
            <person name="Wincker P."/>
            <person name="D'Hont A."/>
            <person name="Scarpelli C."/>
            <person name="Weissenbach J."/>
            <person name="Salanoubat M."/>
            <person name="Quetier F."/>
            <person name="Yu Y."/>
            <person name="Kim H.R."/>
            <person name="Rambo T."/>
            <person name="Currie J."/>
            <person name="Collura K."/>
            <person name="Luo M."/>
            <person name="Yang T."/>
            <person name="Ammiraju J.S.S."/>
            <person name="Engler F."/>
            <person name="Soderlund C."/>
            <person name="Wing R.A."/>
            <person name="Palmer L.E."/>
            <person name="de la Bastide M."/>
            <person name="Spiegel L."/>
            <person name="Nascimento L."/>
            <person name="Zutavern T."/>
            <person name="O'Shaughnessy A."/>
            <person name="Dike S."/>
            <person name="Dedhia N."/>
            <person name="Preston R."/>
            <person name="Balija V."/>
            <person name="McCombie W.R."/>
            <person name="Chow T."/>
            <person name="Chen H."/>
            <person name="Chung M."/>
            <person name="Chen C."/>
            <person name="Shaw J."/>
            <person name="Wu H."/>
            <person name="Hsiao K."/>
            <person name="Chao Y."/>
            <person name="Chu M."/>
            <person name="Cheng C."/>
            <person name="Hour A."/>
            <person name="Lee P."/>
            <person name="Lin S."/>
            <person name="Lin Y."/>
            <person name="Liou J."/>
            <person name="Liu S."/>
            <person name="Hsing Y."/>
            <person name="Raghuvanshi S."/>
            <person name="Mohanty A."/>
            <person name="Bharti A.K."/>
            <person name="Gaur A."/>
            <person name="Gupta V."/>
            <person name="Kumar D."/>
            <person name="Ravi V."/>
            <person name="Vij S."/>
            <person name="Kapur A."/>
            <person name="Khurana P."/>
            <person name="Khurana P."/>
            <person name="Khurana J.P."/>
            <person name="Tyagi A.K."/>
            <person name="Gaikwad K."/>
            <person name="Singh A."/>
            <person name="Dalal V."/>
            <person name="Srivastava S."/>
            <person name="Dixit A."/>
            <person name="Pal A.K."/>
            <person name="Ghazi I.A."/>
            <person name="Yadav M."/>
            <person name="Pandit A."/>
            <person name="Bhargava A."/>
            <person name="Sureshbabu K."/>
            <person name="Batra K."/>
            <person name="Sharma T.R."/>
            <person name="Mohapatra T."/>
            <person name="Singh N.K."/>
            <person name="Messing J."/>
            <person name="Nelson A.B."/>
            <person name="Fuks G."/>
            <person name="Kavchok S."/>
            <person name="Keizer G."/>
            <person name="Linton E."/>
            <person name="Llaca V."/>
            <person name="Song R."/>
            <person name="Tanyolac B."/>
            <person name="Young S."/>
            <person name="Ho-Il K."/>
            <person name="Hahn J.H."/>
            <person name="Sangsakoo G."/>
            <person name="Vanavichit A."/>
            <person name="de Mattos Luiz.A.T."/>
            <person name="Zimmer P.D."/>
            <person name="Malone G."/>
            <person name="Dellagostin O."/>
            <person name="de Oliveira A.C."/>
            <person name="Bevan M."/>
            <person name="Bancroft I."/>
            <person name="Minx P."/>
            <person name="Cordum H."/>
            <person name="Wilson R."/>
            <person name="Cheng Z."/>
            <person name="Jin W."/>
            <person name="Jiang J."/>
            <person name="Leong S.A."/>
            <person name="Iwama H."/>
            <person name="Gojobori T."/>
            <person name="Itoh T."/>
            <person name="Niimura Y."/>
            <person name="Fujii Y."/>
            <person name="Habara T."/>
            <person name="Sakai H."/>
            <person name="Sato Y."/>
            <person name="Wilson G."/>
            <person name="Kumar K."/>
            <person name="McCouch S."/>
            <person name="Juretic N."/>
            <person name="Hoen D."/>
            <person name="Wright S."/>
            <person name="Bruskiewich R."/>
            <person name="Bureau T."/>
            <person name="Miyao A."/>
            <person name="Hirochika H."/>
            <person name="Nishikawa T."/>
            <person name="Kadowaki K."/>
            <person name="Sugiura M."/>
            <person name="Burr B."/>
            <person name="Sasaki T."/>
        </authorList>
    </citation>
    <scope>NUCLEOTIDE SEQUENCE [LARGE SCALE GENOMIC DNA]</scope>
    <source>
        <strain evidence="3">cv. Nipponbare</strain>
    </source>
</reference>
<dbReference type="AlphaFoldDB" id="Q6EPK3"/>
<dbReference type="EMBL" id="AP005875">
    <property type="protein sequence ID" value="BAD29417.1"/>
    <property type="molecule type" value="Genomic_DNA"/>
</dbReference>
<evidence type="ECO:0000313" key="3">
    <source>
        <dbReference type="Proteomes" id="UP000000763"/>
    </source>
</evidence>
<evidence type="ECO:0000256" key="1">
    <source>
        <dbReference type="SAM" id="MobiDB-lite"/>
    </source>
</evidence>
<sequence length="61" mass="5895">MAIDRLGAAGGCIDDGNNSPAGAPCPLDCDGGAQDNGSTSSSSPTGVSSPICCDDSVVHRD</sequence>
<protein>
    <submittedName>
        <fullName evidence="2">Uncharacterized protein</fullName>
    </submittedName>
</protein>
<feature type="compositionally biased region" description="Low complexity" evidence="1">
    <location>
        <begin position="37"/>
        <end position="50"/>
    </location>
</feature>
<dbReference type="Proteomes" id="UP000000763">
    <property type="component" value="Chromosome 2"/>
</dbReference>
<proteinExistence type="predicted"/>
<accession>Q6EPK3</accession>
<gene>
    <name evidence="2" type="primary">OSJNBa0033K18.5</name>
</gene>
<evidence type="ECO:0000313" key="2">
    <source>
        <dbReference type="EMBL" id="BAD29417.1"/>
    </source>
</evidence>